<comment type="caution">
    <text evidence="1">The sequence shown here is derived from an EMBL/GenBank/DDBJ whole genome shotgun (WGS) entry which is preliminary data.</text>
</comment>
<evidence type="ECO:0000313" key="1">
    <source>
        <dbReference type="EMBL" id="GGI57852.1"/>
    </source>
</evidence>
<dbReference type="Proteomes" id="UP000624701">
    <property type="component" value="Unassembled WGS sequence"/>
</dbReference>
<organism evidence="1 2">
    <name type="scientific">Winogradskyella haliclonae</name>
    <dbReference type="NCBI Taxonomy" id="2048558"/>
    <lineage>
        <taxon>Bacteria</taxon>
        <taxon>Pseudomonadati</taxon>
        <taxon>Bacteroidota</taxon>
        <taxon>Flavobacteriia</taxon>
        <taxon>Flavobacteriales</taxon>
        <taxon>Flavobacteriaceae</taxon>
        <taxon>Winogradskyella</taxon>
    </lineage>
</organism>
<evidence type="ECO:0008006" key="3">
    <source>
        <dbReference type="Google" id="ProtNLM"/>
    </source>
</evidence>
<dbReference type="RefSeq" id="WP_188374777.1">
    <property type="nucleotide sequence ID" value="NZ_BMDQ01000003.1"/>
</dbReference>
<sequence>MSLVFVTCSPKLKSNVVTKLEPLAKTALIVVLELADNQDIDGQLIGEVSAKDNGFSVNCGYYQNVENLKNIARASGANLVKITQLKEPSKWSSCFRLWGKIYKVDNLKQYETKIEWSESRRLTWDDFKGEPDTEAFPNTLAITNSGFGIESSFNPFKASEIIVHNTFNTFKSWGLPKHRNDYVLRHEQIHFDITEIFTRKLRKTLADNSITSKDIDRARALFDATFLEYQLFQERYDADTQKGEKKDTQEKWEAIVEIELAKYDAYKS</sequence>
<evidence type="ECO:0000313" key="2">
    <source>
        <dbReference type="Proteomes" id="UP000624701"/>
    </source>
</evidence>
<proteinExistence type="predicted"/>
<dbReference type="EMBL" id="BMDQ01000003">
    <property type="protein sequence ID" value="GGI57852.1"/>
    <property type="molecule type" value="Genomic_DNA"/>
</dbReference>
<protein>
    <recommendedName>
        <fullName evidence="3">DUF922 domain-containing protein</fullName>
    </recommendedName>
</protein>
<accession>A0ABQ2C235</accession>
<gene>
    <name evidence="1" type="ORF">GCM10011444_21610</name>
</gene>
<keyword evidence="2" id="KW-1185">Reference proteome</keyword>
<name>A0ABQ2C235_9FLAO</name>
<reference evidence="2" key="1">
    <citation type="journal article" date="2019" name="Int. J. Syst. Evol. Microbiol.">
        <title>The Global Catalogue of Microorganisms (GCM) 10K type strain sequencing project: providing services to taxonomists for standard genome sequencing and annotation.</title>
        <authorList>
            <consortium name="The Broad Institute Genomics Platform"/>
            <consortium name="The Broad Institute Genome Sequencing Center for Infectious Disease"/>
            <person name="Wu L."/>
            <person name="Ma J."/>
        </authorList>
    </citation>
    <scope>NUCLEOTIDE SEQUENCE [LARGE SCALE GENOMIC DNA]</scope>
    <source>
        <strain evidence="2">CCM 8681</strain>
    </source>
</reference>